<dbReference type="AlphaFoldDB" id="A0A6H5H325"/>
<organism evidence="1 2">
    <name type="scientific">Nesidiocoris tenuis</name>
    <dbReference type="NCBI Taxonomy" id="355587"/>
    <lineage>
        <taxon>Eukaryota</taxon>
        <taxon>Metazoa</taxon>
        <taxon>Ecdysozoa</taxon>
        <taxon>Arthropoda</taxon>
        <taxon>Hexapoda</taxon>
        <taxon>Insecta</taxon>
        <taxon>Pterygota</taxon>
        <taxon>Neoptera</taxon>
        <taxon>Paraneoptera</taxon>
        <taxon>Hemiptera</taxon>
        <taxon>Heteroptera</taxon>
        <taxon>Panheteroptera</taxon>
        <taxon>Cimicomorpha</taxon>
        <taxon>Miridae</taxon>
        <taxon>Dicyphina</taxon>
        <taxon>Nesidiocoris</taxon>
    </lineage>
</organism>
<dbReference type="Proteomes" id="UP000479000">
    <property type="component" value="Unassembled WGS sequence"/>
</dbReference>
<protein>
    <submittedName>
        <fullName evidence="1">Uncharacterized protein</fullName>
    </submittedName>
</protein>
<name>A0A6H5H325_9HEMI</name>
<evidence type="ECO:0000313" key="2">
    <source>
        <dbReference type="Proteomes" id="UP000479000"/>
    </source>
</evidence>
<evidence type="ECO:0000313" key="1">
    <source>
        <dbReference type="EMBL" id="CAB0011648.1"/>
    </source>
</evidence>
<accession>A0A6H5H325</accession>
<proteinExistence type="predicted"/>
<gene>
    <name evidence="1" type="ORF">NTEN_LOCUS16561</name>
</gene>
<reference evidence="1 2" key="1">
    <citation type="submission" date="2020-02" db="EMBL/GenBank/DDBJ databases">
        <authorList>
            <person name="Ferguson B K."/>
        </authorList>
    </citation>
    <scope>NUCLEOTIDE SEQUENCE [LARGE SCALE GENOMIC DNA]</scope>
</reference>
<sequence>MLTTLWPSAFGDVWGASRELTSGDGFVWIASARGPLSVNLHANSSEEPCLPPRVAPFRLISGFHDKWCKNVSE</sequence>
<dbReference type="EMBL" id="CADCXU010024243">
    <property type="protein sequence ID" value="CAB0011648.1"/>
    <property type="molecule type" value="Genomic_DNA"/>
</dbReference>
<keyword evidence="2" id="KW-1185">Reference proteome</keyword>